<evidence type="ECO:0000256" key="2">
    <source>
        <dbReference type="SAM" id="Phobius"/>
    </source>
</evidence>
<dbReference type="SUPFAM" id="SSF53850">
    <property type="entry name" value="Periplasmic binding protein-like II"/>
    <property type="match status" value="1"/>
</dbReference>
<proteinExistence type="predicted"/>
<reference evidence="3 4" key="1">
    <citation type="submission" date="2019-09" db="EMBL/GenBank/DDBJ databases">
        <title>Mumia zhuanghuii sp. nov. isolated from the intestinal contents of plateau pika (Ochotona curzoniae) in the Qinghai-Tibet plateau of China.</title>
        <authorList>
            <person name="Tian Z."/>
        </authorList>
    </citation>
    <scope>NUCLEOTIDE SEQUENCE [LARGE SCALE GENOMIC DNA]</scope>
    <source>
        <strain evidence="4">350</strain>
    </source>
</reference>
<accession>A0A5Q6S295</accession>
<protein>
    <submittedName>
        <fullName evidence="3">Uncharacterized protein</fullName>
    </submittedName>
</protein>
<evidence type="ECO:0000313" key="4">
    <source>
        <dbReference type="Proteomes" id="UP000307768"/>
    </source>
</evidence>
<feature type="compositionally biased region" description="Low complexity" evidence="1">
    <location>
        <begin position="808"/>
        <end position="848"/>
    </location>
</feature>
<keyword evidence="2" id="KW-0812">Transmembrane</keyword>
<evidence type="ECO:0000313" key="3">
    <source>
        <dbReference type="EMBL" id="KAA1424495.1"/>
    </source>
</evidence>
<feature type="region of interest" description="Disordered" evidence="1">
    <location>
        <begin position="794"/>
        <end position="848"/>
    </location>
</feature>
<gene>
    <name evidence="3" type="ORF">FE697_000745</name>
</gene>
<dbReference type="OrthoDB" id="5107506at2"/>
<dbReference type="Proteomes" id="UP000307768">
    <property type="component" value="Unassembled WGS sequence"/>
</dbReference>
<keyword evidence="2" id="KW-0472">Membrane</keyword>
<dbReference type="EMBL" id="VDFQ02000001">
    <property type="protein sequence ID" value="KAA1424495.1"/>
    <property type="molecule type" value="Genomic_DNA"/>
</dbReference>
<keyword evidence="2" id="KW-1133">Transmembrane helix</keyword>
<dbReference type="RefSeq" id="WP_149767358.1">
    <property type="nucleotide sequence ID" value="NZ_VDFQ02000001.1"/>
</dbReference>
<comment type="caution">
    <text evidence="3">The sequence shown here is derived from an EMBL/GenBank/DDBJ whole genome shotgun (WGS) entry which is preliminary data.</text>
</comment>
<feature type="transmembrane region" description="Helical" evidence="2">
    <location>
        <begin position="857"/>
        <end position="879"/>
    </location>
</feature>
<dbReference type="Gene3D" id="3.40.190.10">
    <property type="entry name" value="Periplasmic binding protein-like II"/>
    <property type="match status" value="2"/>
</dbReference>
<evidence type="ECO:0000256" key="1">
    <source>
        <dbReference type="SAM" id="MobiDB-lite"/>
    </source>
</evidence>
<dbReference type="AlphaFoldDB" id="A0A5Q6S295"/>
<name>A0A5Q6S295_9ACTN</name>
<sequence length="889" mass="93350">MRRRLVRGGLALLVVATAVVGPGFRLAPLAQPAGAAPAQPAEAALAQPAGAALAQPAGAALARAAAASSAYGASKTLTRAHVAADGTTEVVDERKVTVRVDQTTGLQGRQRLRVSWTGAHPSAARAANPYGEGGMAQEYPVVILQCRGVDSASVPASQRLSPETCWTSTRQQRSQMVTERAAIWRKDRAASTGEREQKTGISPWPSAKVCPDVDFMSTHLTPFVARSGKVFPACSSETMPPEAATGASFPPAEIAAFTDLEGKGEVQYEVRSAVENESLGCSRSVRCSIVVIPIMGISCGRDAATPADEECRKPGQWTAGSSNSASLGVDAAVSPSYWWSESNWKGRFSVPLSFGLPPDACNVLDSRAPVAFYGSELLSQAALQWAPAYCLRKDRFKFQHNRMADDVAFTLMQGGGAAAAFVSRGHADEGATPVGYAPVAVTGFAVSYVVDKPGNTGEALRLRLNARLLAKLLTQSYPASYSGRQRPGLEKNPLSLNTDPEFIALNPGLDKQAREATATVLSLSESSDVIRTLTAYIAADRDAAAFVKGKADRWGMKVNPAYRAIGLPRAEWPLKDTFVPRSELECRKENPAPYLSQVAAPVSSLRKIAEAVLDAWPNVQTRCERATMSDPWKLGRIERQGVGNRFMIGIVTLGDAERFGLRTAELQTQRASGGRPARFVAPTSTALKAAVREADGGTLGKAFTLDPTTLRAEAPRAYPGTMIVYAAARLEGLAKKQAGDVAQFIEVATRRGQRVGTGNGDLPPGYLPITRTGATADLYASAQEAADAIRAQKGLPGSADEGDDKSDTPAADSPAPSAPAAPLAVPTAAATPPTKSSAVATTRAVTTAPTGDTPAPLAGIALPLLLGLAMVLGVAAPAAKQLVQRRSRR</sequence>
<organism evidence="3 4">
    <name type="scientific">Mumia zhuanghuii</name>
    <dbReference type="NCBI Taxonomy" id="2585211"/>
    <lineage>
        <taxon>Bacteria</taxon>
        <taxon>Bacillati</taxon>
        <taxon>Actinomycetota</taxon>
        <taxon>Actinomycetes</taxon>
        <taxon>Propionibacteriales</taxon>
        <taxon>Nocardioidaceae</taxon>
        <taxon>Mumia</taxon>
    </lineage>
</organism>